<keyword evidence="2" id="KW-0732">Signal</keyword>
<reference evidence="6" key="2">
    <citation type="submission" date="2025-09" db="UniProtKB">
        <authorList>
            <consortium name="Ensembl"/>
        </authorList>
    </citation>
    <scope>IDENTIFICATION</scope>
</reference>
<evidence type="ECO:0000256" key="3">
    <source>
        <dbReference type="ARBA" id="ARBA00023136"/>
    </source>
</evidence>
<evidence type="ECO:0000256" key="1">
    <source>
        <dbReference type="ARBA" id="ARBA00004370"/>
    </source>
</evidence>
<proteinExistence type="predicted"/>
<evidence type="ECO:0000256" key="4">
    <source>
        <dbReference type="ARBA" id="ARBA00023180"/>
    </source>
</evidence>
<dbReference type="PANTHER" id="PTHR12080">
    <property type="entry name" value="SIGNALING LYMPHOCYTIC ACTIVATION MOLECULE"/>
    <property type="match status" value="1"/>
</dbReference>
<dbReference type="InterPro" id="IPR013783">
    <property type="entry name" value="Ig-like_fold"/>
</dbReference>
<keyword evidence="7" id="KW-1185">Reference proteome</keyword>
<comment type="subcellular location">
    <subcellularLocation>
        <location evidence="1">Membrane</location>
    </subcellularLocation>
</comment>
<dbReference type="InterPro" id="IPR015631">
    <property type="entry name" value="CD2/SLAM_rcpt"/>
</dbReference>
<accession>A0A8C9L9C0</accession>
<feature type="domain" description="Ig-like" evidence="5">
    <location>
        <begin position="131"/>
        <end position="208"/>
    </location>
</feature>
<evidence type="ECO:0000259" key="5">
    <source>
        <dbReference type="PROSITE" id="PS50835"/>
    </source>
</evidence>
<evidence type="ECO:0000313" key="6">
    <source>
        <dbReference type="Ensembl" id="ENSPSTP00000011578.1"/>
    </source>
</evidence>
<keyword evidence="3" id="KW-0472">Membrane</keyword>
<name>A0A8C9L9C0_PAVCR</name>
<evidence type="ECO:0000313" key="7">
    <source>
        <dbReference type="Proteomes" id="UP000694428"/>
    </source>
</evidence>
<keyword evidence="4" id="KW-0325">Glycoprotein</keyword>
<reference evidence="6" key="1">
    <citation type="submission" date="2025-08" db="UniProtKB">
        <authorList>
            <consortium name="Ensembl"/>
        </authorList>
    </citation>
    <scope>IDENTIFICATION</scope>
</reference>
<dbReference type="Gene3D" id="2.60.40.10">
    <property type="entry name" value="Immunoglobulins"/>
    <property type="match status" value="2"/>
</dbReference>
<dbReference type="InterPro" id="IPR007110">
    <property type="entry name" value="Ig-like_dom"/>
</dbReference>
<dbReference type="PROSITE" id="PS50835">
    <property type="entry name" value="IG_LIKE"/>
    <property type="match status" value="1"/>
</dbReference>
<dbReference type="InterPro" id="IPR036179">
    <property type="entry name" value="Ig-like_dom_sf"/>
</dbReference>
<dbReference type="Ensembl" id="ENSPSTT00000012151.1">
    <property type="protein sequence ID" value="ENSPSTP00000011578.1"/>
    <property type="gene ID" value="ENSPSTG00000008129.1"/>
</dbReference>
<protein>
    <recommendedName>
        <fullName evidence="5">Ig-like domain-containing protein</fullName>
    </recommendedName>
</protein>
<dbReference type="Proteomes" id="UP000694428">
    <property type="component" value="Unplaced"/>
</dbReference>
<dbReference type="PANTHER" id="PTHR12080:SF55">
    <property type="entry name" value="LYMPHOCYTE FUNCTION-ASSOCIATED ANTIGEN 3"/>
    <property type="match status" value="1"/>
</dbReference>
<organism evidence="6 7">
    <name type="scientific">Pavo cristatus</name>
    <name type="common">Indian peafowl</name>
    <name type="synonym">Blue peafowl</name>
    <dbReference type="NCBI Taxonomy" id="9049"/>
    <lineage>
        <taxon>Eukaryota</taxon>
        <taxon>Metazoa</taxon>
        <taxon>Chordata</taxon>
        <taxon>Craniata</taxon>
        <taxon>Vertebrata</taxon>
        <taxon>Euteleostomi</taxon>
        <taxon>Archelosauria</taxon>
        <taxon>Archosauria</taxon>
        <taxon>Dinosauria</taxon>
        <taxon>Saurischia</taxon>
        <taxon>Theropoda</taxon>
        <taxon>Coelurosauria</taxon>
        <taxon>Aves</taxon>
        <taxon>Neognathae</taxon>
        <taxon>Galloanserae</taxon>
        <taxon>Galliformes</taxon>
        <taxon>Phasianidae</taxon>
        <taxon>Phasianinae</taxon>
        <taxon>Pavo</taxon>
    </lineage>
</organism>
<dbReference type="GO" id="GO:0016020">
    <property type="term" value="C:membrane"/>
    <property type="evidence" value="ECO:0007669"/>
    <property type="project" value="UniProtKB-SubCell"/>
</dbReference>
<sequence>RGKYPIQGRGHLLSIGSFRRTWPSHLDETDIAGTEGKSVTFHLRNVRGENLAWSFRGETILVIKLGASPELLFSDESFASRVAFPNNGSSLTISQLRRSDAGTYLAKNNDVRANFTLHVYRECLLLLLQEPTVSCTEWNCSAEGCSYVLHCAVDPPGDSSFFWSYNGEPTNEGSEWEVVEKRQHPGEDPDLLPYTCTAQNPVSSRNITVFPSALCAGEMSTAPCLAACGLLLTGAPCCFSPGRRSHDLPVPAAPKAGRIPGSPSLLPCLFSDTEIQRKTSHHHILGA</sequence>
<dbReference type="AlphaFoldDB" id="A0A8C9L9C0"/>
<dbReference type="SUPFAM" id="SSF48726">
    <property type="entry name" value="Immunoglobulin"/>
    <property type="match status" value="2"/>
</dbReference>
<evidence type="ECO:0000256" key="2">
    <source>
        <dbReference type="ARBA" id="ARBA00022729"/>
    </source>
</evidence>